<keyword evidence="1" id="KW-0812">Transmembrane</keyword>
<proteinExistence type="predicted"/>
<comment type="caution">
    <text evidence="2">The sequence shown here is derived from an EMBL/GenBank/DDBJ whole genome shotgun (WGS) entry which is preliminary data.</text>
</comment>
<feature type="transmembrane region" description="Helical" evidence="1">
    <location>
        <begin position="24"/>
        <end position="43"/>
    </location>
</feature>
<organism evidence="2 3">
    <name type="scientific">Hypothenemus hampei</name>
    <name type="common">Coffee berry borer</name>
    <dbReference type="NCBI Taxonomy" id="57062"/>
    <lineage>
        <taxon>Eukaryota</taxon>
        <taxon>Metazoa</taxon>
        <taxon>Ecdysozoa</taxon>
        <taxon>Arthropoda</taxon>
        <taxon>Hexapoda</taxon>
        <taxon>Insecta</taxon>
        <taxon>Pterygota</taxon>
        <taxon>Neoptera</taxon>
        <taxon>Endopterygota</taxon>
        <taxon>Coleoptera</taxon>
        <taxon>Polyphaga</taxon>
        <taxon>Cucujiformia</taxon>
        <taxon>Curculionidae</taxon>
        <taxon>Scolytinae</taxon>
        <taxon>Hypothenemus</taxon>
    </lineage>
</organism>
<keyword evidence="3" id="KW-1185">Reference proteome</keyword>
<evidence type="ECO:0000256" key="1">
    <source>
        <dbReference type="SAM" id="Phobius"/>
    </source>
</evidence>
<keyword evidence="1" id="KW-0472">Membrane</keyword>
<accession>A0ABD1EJB6</accession>
<evidence type="ECO:0000313" key="2">
    <source>
        <dbReference type="EMBL" id="KAL1494743.1"/>
    </source>
</evidence>
<dbReference type="AlphaFoldDB" id="A0ABD1EJB6"/>
<keyword evidence="1" id="KW-1133">Transmembrane helix</keyword>
<sequence length="77" mass="8588">MRVSGDVSEQKVDLSETAKPDLKLSNLVTAWLAAGFSLLLLPISQKIVFGLMPCHGPDQHRQRLVTWTSRYYTVSSV</sequence>
<gene>
    <name evidence="2" type="ORF">ABEB36_010290</name>
</gene>
<dbReference type="EMBL" id="JBDJPC010000007">
    <property type="protein sequence ID" value="KAL1494743.1"/>
    <property type="molecule type" value="Genomic_DNA"/>
</dbReference>
<evidence type="ECO:0000313" key="3">
    <source>
        <dbReference type="Proteomes" id="UP001566132"/>
    </source>
</evidence>
<dbReference type="Proteomes" id="UP001566132">
    <property type="component" value="Unassembled WGS sequence"/>
</dbReference>
<reference evidence="2 3" key="1">
    <citation type="submission" date="2024-05" db="EMBL/GenBank/DDBJ databases">
        <title>Genetic variation in Jamaican populations of the coffee berry borer (Hypothenemus hampei).</title>
        <authorList>
            <person name="Errbii M."/>
            <person name="Myrie A."/>
        </authorList>
    </citation>
    <scope>NUCLEOTIDE SEQUENCE [LARGE SCALE GENOMIC DNA]</scope>
    <source>
        <strain evidence="2">JA-Hopewell-2020-01-JO</strain>
        <tissue evidence="2">Whole body</tissue>
    </source>
</reference>
<protein>
    <submittedName>
        <fullName evidence="2">Uncharacterized protein</fullName>
    </submittedName>
</protein>
<name>A0ABD1EJB6_HYPHA</name>